<dbReference type="AlphaFoldDB" id="A0A1J9R4P4"/>
<gene>
    <name evidence="2" type="ORF">ACJ73_05168</name>
</gene>
<protein>
    <submittedName>
        <fullName evidence="2">Uncharacterized protein</fullName>
    </submittedName>
</protein>
<feature type="region of interest" description="Disordered" evidence="1">
    <location>
        <begin position="1"/>
        <end position="22"/>
    </location>
</feature>
<comment type="caution">
    <text evidence="2">The sequence shown here is derived from an EMBL/GenBank/DDBJ whole genome shotgun (WGS) entry which is preliminary data.</text>
</comment>
<accession>A0A1J9R4P4</accession>
<dbReference type="OrthoDB" id="4188688at2759"/>
<dbReference type="VEuPathDB" id="FungiDB:ACJ73_05168"/>
<proteinExistence type="predicted"/>
<organism evidence="2 3">
    <name type="scientific">Blastomyces percursus</name>
    <dbReference type="NCBI Taxonomy" id="1658174"/>
    <lineage>
        <taxon>Eukaryota</taxon>
        <taxon>Fungi</taxon>
        <taxon>Dikarya</taxon>
        <taxon>Ascomycota</taxon>
        <taxon>Pezizomycotina</taxon>
        <taxon>Eurotiomycetes</taxon>
        <taxon>Eurotiomycetidae</taxon>
        <taxon>Onygenales</taxon>
        <taxon>Ajellomycetaceae</taxon>
        <taxon>Blastomyces</taxon>
    </lineage>
</organism>
<evidence type="ECO:0000313" key="2">
    <source>
        <dbReference type="EMBL" id="OJD23471.1"/>
    </source>
</evidence>
<dbReference type="EMBL" id="LGTZ01000784">
    <property type="protein sequence ID" value="OJD23471.1"/>
    <property type="molecule type" value="Genomic_DNA"/>
</dbReference>
<reference evidence="2 3" key="1">
    <citation type="submission" date="2015-08" db="EMBL/GenBank/DDBJ databases">
        <title>Emmonsia species relationships and genome sequence.</title>
        <authorList>
            <person name="Cuomo C.A."/>
            <person name="Schwartz I.S."/>
            <person name="Kenyon C."/>
            <person name="De Hoog G.S."/>
            <person name="Govender N.P."/>
            <person name="Botha A."/>
            <person name="Moreno L."/>
            <person name="De Vries M."/>
            <person name="Munoz J.F."/>
            <person name="Stielow J.B."/>
        </authorList>
    </citation>
    <scope>NUCLEOTIDE SEQUENCE [LARGE SCALE GENOMIC DNA]</scope>
    <source>
        <strain evidence="2 3">EI222</strain>
    </source>
</reference>
<dbReference type="Proteomes" id="UP000242791">
    <property type="component" value="Unassembled WGS sequence"/>
</dbReference>
<keyword evidence="3" id="KW-1185">Reference proteome</keyword>
<evidence type="ECO:0000256" key="1">
    <source>
        <dbReference type="SAM" id="MobiDB-lite"/>
    </source>
</evidence>
<dbReference type="STRING" id="1658174.A0A1J9R4P4"/>
<evidence type="ECO:0000313" key="3">
    <source>
        <dbReference type="Proteomes" id="UP000242791"/>
    </source>
</evidence>
<sequence length="99" mass="10893">MAELRDQAGSSSVEPDGVSRAGMTASHVKDLVLGEASKSGKSLQDTFIVRHESPWETLRVYACELAGPFDLAIRHVRPSRLVAIRTFRGPDADRALQRF</sequence>
<name>A0A1J9R4P4_9EURO</name>